<comment type="caution">
    <text evidence="2">The sequence shown here is derived from an EMBL/GenBank/DDBJ whole genome shotgun (WGS) entry which is preliminary data.</text>
</comment>
<dbReference type="PANTHER" id="PTHR43805">
    <property type="entry name" value="GLYCEROPHOSPHORYL DIESTER PHOSPHODIESTERASE"/>
    <property type="match status" value="1"/>
</dbReference>
<dbReference type="InterPro" id="IPR017946">
    <property type="entry name" value="PLC-like_Pdiesterase_TIM-brl"/>
</dbReference>
<dbReference type="Proteomes" id="UP001157160">
    <property type="component" value="Unassembled WGS sequence"/>
</dbReference>
<gene>
    <name evidence="2" type="primary">glpQ2</name>
    <name evidence="2" type="ORF">GCM10025874_07350</name>
</gene>
<organism evidence="2 3">
    <name type="scientific">Arenivirga flava</name>
    <dbReference type="NCBI Taxonomy" id="1930060"/>
    <lineage>
        <taxon>Bacteria</taxon>
        <taxon>Bacillati</taxon>
        <taxon>Actinomycetota</taxon>
        <taxon>Actinomycetes</taxon>
        <taxon>Micrococcales</taxon>
        <taxon>Microbacteriaceae</taxon>
        <taxon>Arenivirga</taxon>
    </lineage>
</organism>
<dbReference type="PANTHER" id="PTHR43805:SF1">
    <property type="entry name" value="GP-PDE DOMAIN-CONTAINING PROTEIN"/>
    <property type="match status" value="1"/>
</dbReference>
<dbReference type="PROSITE" id="PS51704">
    <property type="entry name" value="GP_PDE"/>
    <property type="match status" value="1"/>
</dbReference>
<dbReference type="RefSeq" id="WP_284230128.1">
    <property type="nucleotide sequence ID" value="NZ_BSUL01000001.1"/>
</dbReference>
<evidence type="ECO:0000313" key="3">
    <source>
        <dbReference type="Proteomes" id="UP001157160"/>
    </source>
</evidence>
<feature type="domain" description="GP-PDE" evidence="1">
    <location>
        <begin position="11"/>
        <end position="252"/>
    </location>
</feature>
<proteinExistence type="predicted"/>
<keyword evidence="3" id="KW-1185">Reference proteome</keyword>
<dbReference type="AlphaFoldDB" id="A0AA37XBJ4"/>
<dbReference type="Gene3D" id="3.20.20.190">
    <property type="entry name" value="Phosphatidylinositol (PI) phosphodiesterase"/>
    <property type="match status" value="1"/>
</dbReference>
<dbReference type="EMBL" id="BSUL01000001">
    <property type="protein sequence ID" value="GMA27482.1"/>
    <property type="molecule type" value="Genomic_DNA"/>
</dbReference>
<dbReference type="GO" id="GO:0006629">
    <property type="term" value="P:lipid metabolic process"/>
    <property type="evidence" value="ECO:0007669"/>
    <property type="project" value="InterPro"/>
</dbReference>
<reference evidence="2 3" key="1">
    <citation type="journal article" date="2014" name="Int. J. Syst. Evol. Microbiol.">
        <title>Complete genome sequence of Corynebacterium casei LMG S-19264T (=DSM 44701T), isolated from a smear-ripened cheese.</title>
        <authorList>
            <consortium name="US DOE Joint Genome Institute (JGI-PGF)"/>
            <person name="Walter F."/>
            <person name="Albersmeier A."/>
            <person name="Kalinowski J."/>
            <person name="Ruckert C."/>
        </authorList>
    </citation>
    <scope>NUCLEOTIDE SEQUENCE [LARGE SCALE GENOMIC DNA]</scope>
    <source>
        <strain evidence="2 3">NBRC 112289</strain>
    </source>
</reference>
<dbReference type="Pfam" id="PF03009">
    <property type="entry name" value="GDPD"/>
    <property type="match status" value="1"/>
</dbReference>
<evidence type="ECO:0000259" key="1">
    <source>
        <dbReference type="PROSITE" id="PS51704"/>
    </source>
</evidence>
<dbReference type="SUPFAM" id="SSF51695">
    <property type="entry name" value="PLC-like phosphodiesterases"/>
    <property type="match status" value="1"/>
</dbReference>
<evidence type="ECO:0000313" key="2">
    <source>
        <dbReference type="EMBL" id="GMA27482.1"/>
    </source>
</evidence>
<dbReference type="InterPro" id="IPR030395">
    <property type="entry name" value="GP_PDE_dom"/>
</dbReference>
<accession>A0AA37XBJ4</accession>
<protein>
    <submittedName>
        <fullName evidence="2">Glycerophosphoryl diester phosphodiesterase</fullName>
    </submittedName>
</protein>
<name>A0AA37XBJ4_9MICO</name>
<sequence length="256" mass="26966">MTKRYFDSPAPRLLAHRGLAREAPENTLAAFVAALSVGADYLETDARASSDGVAVLHHDAELRLPERHGRAAREVVIADTPALALERLDLGGGSGVPSLASALDGLPEARFNIDVKSADAIGPVVEAVRRAKARDRVLLTSFDAGRRRRAAAALPGVATSAAAPRVLLAAVGAGLGLQPLVQLAARGIDALQVPERQGPLTIVDRRRIAAYHRAGLEVHVWTVNAPAEMERLLDLGVDGIVTDRADLAAPIIAARR</sequence>
<dbReference type="GO" id="GO:0008081">
    <property type="term" value="F:phosphoric diester hydrolase activity"/>
    <property type="evidence" value="ECO:0007669"/>
    <property type="project" value="InterPro"/>
</dbReference>